<reference evidence="2 3" key="1">
    <citation type="journal article" date="2012" name="Nat. Biotechnol.">
        <title>Draft genome sequence of pigeonpea (Cajanus cajan), an orphan legume crop of resource-poor farmers.</title>
        <authorList>
            <person name="Varshney R.K."/>
            <person name="Chen W."/>
            <person name="Li Y."/>
            <person name="Bharti A.K."/>
            <person name="Saxena R.K."/>
            <person name="Schlueter J.A."/>
            <person name="Donoghue M.T."/>
            <person name="Azam S."/>
            <person name="Fan G."/>
            <person name="Whaley A.M."/>
            <person name="Farmer A.D."/>
            <person name="Sheridan J."/>
            <person name="Iwata A."/>
            <person name="Tuteja R."/>
            <person name="Penmetsa R.V."/>
            <person name="Wu W."/>
            <person name="Upadhyaya H.D."/>
            <person name="Yang S.P."/>
            <person name="Shah T."/>
            <person name="Saxena K.B."/>
            <person name="Michael T."/>
            <person name="McCombie W.R."/>
            <person name="Yang B."/>
            <person name="Zhang G."/>
            <person name="Yang H."/>
            <person name="Wang J."/>
            <person name="Spillane C."/>
            <person name="Cook D.R."/>
            <person name="May G.D."/>
            <person name="Xu X."/>
            <person name="Jackson S.A."/>
        </authorList>
    </citation>
    <scope>NUCLEOTIDE SEQUENCE [LARGE SCALE GENOMIC DNA]</scope>
    <source>
        <strain evidence="3">cv. Asha</strain>
    </source>
</reference>
<gene>
    <name evidence="1" type="ORF">KK1_046268</name>
    <name evidence="2" type="ORF">KK1_046270</name>
</gene>
<dbReference type="OMA" id="EITLIRM"/>
<dbReference type="PANTHER" id="PTHR48475">
    <property type="entry name" value="RIBONUCLEASE H"/>
    <property type="match status" value="1"/>
</dbReference>
<protein>
    <submittedName>
        <fullName evidence="2">Uncharacterized protein</fullName>
    </submittedName>
</protein>
<evidence type="ECO:0000313" key="1">
    <source>
        <dbReference type="EMBL" id="KYP32936.1"/>
    </source>
</evidence>
<dbReference type="EMBL" id="KQ485059">
    <property type="protein sequence ID" value="KYP32938.1"/>
    <property type="molecule type" value="Genomic_DNA"/>
</dbReference>
<dbReference type="PANTHER" id="PTHR48475:SF2">
    <property type="entry name" value="RIBONUCLEASE H"/>
    <property type="match status" value="1"/>
</dbReference>
<proteinExistence type="predicted"/>
<name>A0A151QRK6_CAJCA</name>
<dbReference type="Gramene" id="C.cajan_45039.t">
    <property type="protein sequence ID" value="C.cajan_45039.t.cds1"/>
    <property type="gene ID" value="C.cajan_45039"/>
</dbReference>
<keyword evidence="3" id="KW-1185">Reference proteome</keyword>
<dbReference type="EMBL" id="KQ485059">
    <property type="protein sequence ID" value="KYP32936.1"/>
    <property type="molecule type" value="Genomic_DNA"/>
</dbReference>
<evidence type="ECO:0000313" key="3">
    <source>
        <dbReference type="Proteomes" id="UP000075243"/>
    </source>
</evidence>
<dbReference type="AlphaFoldDB" id="A0A151QRK6"/>
<evidence type="ECO:0000313" key="2">
    <source>
        <dbReference type="EMBL" id="KYP32938.1"/>
    </source>
</evidence>
<organism evidence="2 3">
    <name type="scientific">Cajanus cajan</name>
    <name type="common">Pigeon pea</name>
    <name type="synonym">Cajanus indicus</name>
    <dbReference type="NCBI Taxonomy" id="3821"/>
    <lineage>
        <taxon>Eukaryota</taxon>
        <taxon>Viridiplantae</taxon>
        <taxon>Streptophyta</taxon>
        <taxon>Embryophyta</taxon>
        <taxon>Tracheophyta</taxon>
        <taxon>Spermatophyta</taxon>
        <taxon>Magnoliopsida</taxon>
        <taxon>eudicotyledons</taxon>
        <taxon>Gunneridae</taxon>
        <taxon>Pentapetalae</taxon>
        <taxon>rosids</taxon>
        <taxon>fabids</taxon>
        <taxon>Fabales</taxon>
        <taxon>Fabaceae</taxon>
        <taxon>Papilionoideae</taxon>
        <taxon>50 kb inversion clade</taxon>
        <taxon>NPAAA clade</taxon>
        <taxon>indigoferoid/millettioid clade</taxon>
        <taxon>Phaseoleae</taxon>
        <taxon>Cajanus</taxon>
    </lineage>
</organism>
<dbReference type="Proteomes" id="UP000075243">
    <property type="component" value="Unassembled WGS sequence"/>
</dbReference>
<sequence>MPYRLTYVADPMILVEAGETSHRCHVFDSEQNAQETAVNVDLIDELREKARIREEACKLRASRRYNTRVRPRSFRVGDLVWRLLGEARRDPSEGKLAPNWDDPF</sequence>
<accession>A0A151QRK6</accession>
<dbReference type="Gramene" id="C.cajan_45037.t">
    <property type="protein sequence ID" value="C.cajan_45037.t.cds1"/>
    <property type="gene ID" value="C.cajan_45037"/>
</dbReference>